<evidence type="ECO:0000256" key="6">
    <source>
        <dbReference type="RuleBase" id="RU363041"/>
    </source>
</evidence>
<evidence type="ECO:0000256" key="2">
    <source>
        <dbReference type="ARBA" id="ARBA00009142"/>
    </source>
</evidence>
<dbReference type="OrthoDB" id="3181470at2"/>
<evidence type="ECO:0000313" key="8">
    <source>
        <dbReference type="Proteomes" id="UP000092714"/>
    </source>
</evidence>
<name>A0A1B8RR91_9CLOT</name>
<dbReference type="AlphaFoldDB" id="A0A1B8RR91"/>
<evidence type="ECO:0000256" key="3">
    <source>
        <dbReference type="ARBA" id="ARBA00022692"/>
    </source>
</evidence>
<keyword evidence="4 6" id="KW-1133">Transmembrane helix</keyword>
<dbReference type="InterPro" id="IPR002781">
    <property type="entry name" value="TM_pro_TauE-like"/>
</dbReference>
<dbReference type="EMBL" id="MAPZ01000014">
    <property type="protein sequence ID" value="OBY11332.1"/>
    <property type="molecule type" value="Genomic_DNA"/>
</dbReference>
<evidence type="ECO:0000256" key="5">
    <source>
        <dbReference type="ARBA" id="ARBA00023136"/>
    </source>
</evidence>
<evidence type="ECO:0000256" key="1">
    <source>
        <dbReference type="ARBA" id="ARBA00004141"/>
    </source>
</evidence>
<keyword evidence="3 6" id="KW-0812">Transmembrane</keyword>
<dbReference type="InterPro" id="IPR051598">
    <property type="entry name" value="TSUP/Inactive_protease-like"/>
</dbReference>
<keyword evidence="6" id="KW-1003">Cell membrane</keyword>
<organism evidence="7 8">
    <name type="scientific">Clostridium paraputrificum</name>
    <dbReference type="NCBI Taxonomy" id="29363"/>
    <lineage>
        <taxon>Bacteria</taxon>
        <taxon>Bacillati</taxon>
        <taxon>Bacillota</taxon>
        <taxon>Clostridia</taxon>
        <taxon>Eubacteriales</taxon>
        <taxon>Clostridiaceae</taxon>
        <taxon>Clostridium</taxon>
    </lineage>
</organism>
<comment type="subcellular location">
    <subcellularLocation>
        <location evidence="6">Cell membrane</location>
        <topology evidence="6">Multi-pass membrane protein</topology>
    </subcellularLocation>
    <subcellularLocation>
        <location evidence="1">Membrane</location>
        <topology evidence="1">Multi-pass membrane protein</topology>
    </subcellularLocation>
</comment>
<protein>
    <recommendedName>
        <fullName evidence="6">Probable membrane transporter protein</fullName>
    </recommendedName>
</protein>
<gene>
    <name evidence="7" type="ORF">CP373A1_05095</name>
</gene>
<comment type="similarity">
    <text evidence="2 6">Belongs to the 4-toluene sulfonate uptake permease (TSUP) (TC 2.A.102) family.</text>
</comment>
<dbReference type="RefSeq" id="WP_065254428.1">
    <property type="nucleotide sequence ID" value="NZ_MAPZ01000014.1"/>
</dbReference>
<feature type="transmembrane region" description="Helical" evidence="6">
    <location>
        <begin position="6"/>
        <end position="35"/>
    </location>
</feature>
<comment type="caution">
    <text evidence="7">The sequence shown here is derived from an EMBL/GenBank/DDBJ whole genome shotgun (WGS) entry which is preliminary data.</text>
</comment>
<dbReference type="PANTHER" id="PTHR43701">
    <property type="entry name" value="MEMBRANE TRANSPORTER PROTEIN MJ0441-RELATED"/>
    <property type="match status" value="1"/>
</dbReference>
<reference evidence="7 8" key="1">
    <citation type="submission" date="2016-06" db="EMBL/GenBank/DDBJ databases">
        <authorList>
            <person name="Kjaerup R.B."/>
            <person name="Dalgaard T.S."/>
            <person name="Juul-Madsen H.R."/>
        </authorList>
    </citation>
    <scope>NUCLEOTIDE SEQUENCE [LARGE SCALE GENOMIC DNA]</scope>
    <source>
        <strain evidence="7 8">373-A1</strain>
    </source>
</reference>
<evidence type="ECO:0000313" key="7">
    <source>
        <dbReference type="EMBL" id="OBY11332.1"/>
    </source>
</evidence>
<proteinExistence type="inferred from homology"/>
<dbReference type="Proteomes" id="UP000092714">
    <property type="component" value="Unassembled WGS sequence"/>
</dbReference>
<dbReference type="Pfam" id="PF01925">
    <property type="entry name" value="TauE"/>
    <property type="match status" value="1"/>
</dbReference>
<feature type="transmembrane region" description="Helical" evidence="6">
    <location>
        <begin position="42"/>
        <end position="64"/>
    </location>
</feature>
<accession>A0A1B8RR91</accession>
<evidence type="ECO:0000256" key="4">
    <source>
        <dbReference type="ARBA" id="ARBA00022989"/>
    </source>
</evidence>
<sequence>MSLILFSVSLISSLIGAISGIGGGPLNIAVLYFFLSMSAKDAAISFIFIILFSQVTSLSSTVITGSIPEFAHMHLVLMCIGGIGGALLGSRLSKEMDDNKIEKFF</sequence>
<dbReference type="GO" id="GO:0005886">
    <property type="term" value="C:plasma membrane"/>
    <property type="evidence" value="ECO:0007669"/>
    <property type="project" value="UniProtKB-SubCell"/>
</dbReference>
<keyword evidence="5 6" id="KW-0472">Membrane</keyword>
<feature type="transmembrane region" description="Helical" evidence="6">
    <location>
        <begin position="70"/>
        <end position="90"/>
    </location>
</feature>
<keyword evidence="8" id="KW-1185">Reference proteome</keyword>
<dbReference type="PANTHER" id="PTHR43701:SF2">
    <property type="entry name" value="MEMBRANE TRANSPORTER PROTEIN YJNA-RELATED"/>
    <property type="match status" value="1"/>
</dbReference>